<evidence type="ECO:0000313" key="2">
    <source>
        <dbReference type="Proteomes" id="UP000650524"/>
    </source>
</evidence>
<sequence>MKTRATVLSLISTISFILIFVGVLSHAAEAPKKIAILPFTMNADRDLSFLRKGIVDMLSSRLAWKEKVEVIEEEAVRKEAAKFPAPLNKKKALMIGKALGADYV</sequence>
<accession>A0A8J6T6L9</accession>
<evidence type="ECO:0000313" key="1">
    <source>
        <dbReference type="EMBL" id="MBC8175989.1"/>
    </source>
</evidence>
<protein>
    <submittedName>
        <fullName evidence="1">Uncharacterized protein</fullName>
    </submittedName>
</protein>
<organism evidence="1 2">
    <name type="scientific">Candidatus Desulfacyla euxinica</name>
    <dbReference type="NCBI Taxonomy" id="2841693"/>
    <lineage>
        <taxon>Bacteria</taxon>
        <taxon>Deltaproteobacteria</taxon>
        <taxon>Candidatus Desulfacyla</taxon>
    </lineage>
</organism>
<feature type="non-terminal residue" evidence="1">
    <location>
        <position position="104"/>
    </location>
</feature>
<comment type="caution">
    <text evidence="1">The sequence shown here is derived from an EMBL/GenBank/DDBJ whole genome shotgun (WGS) entry which is preliminary data.</text>
</comment>
<dbReference type="Proteomes" id="UP000650524">
    <property type="component" value="Unassembled WGS sequence"/>
</dbReference>
<dbReference type="EMBL" id="JACNJD010000066">
    <property type="protein sequence ID" value="MBC8175989.1"/>
    <property type="molecule type" value="Genomic_DNA"/>
</dbReference>
<name>A0A8J6T6L9_9DELT</name>
<dbReference type="AlphaFoldDB" id="A0A8J6T6L9"/>
<proteinExistence type="predicted"/>
<gene>
    <name evidence="1" type="ORF">H8E19_01185</name>
</gene>
<dbReference type="Gene3D" id="3.40.50.10610">
    <property type="entry name" value="ABC-type transport auxiliary lipoprotein component"/>
    <property type="match status" value="1"/>
</dbReference>
<reference evidence="1 2" key="1">
    <citation type="submission" date="2020-08" db="EMBL/GenBank/DDBJ databases">
        <title>Bridging the membrane lipid divide: bacteria of the FCB group superphylum have the potential to synthesize archaeal ether lipids.</title>
        <authorList>
            <person name="Villanueva L."/>
            <person name="Von Meijenfeldt F.A.B."/>
            <person name="Westbye A.B."/>
            <person name="Yadav S."/>
            <person name="Hopmans E.C."/>
            <person name="Dutilh B.E."/>
            <person name="Sinninghe Damste J.S."/>
        </authorList>
    </citation>
    <scope>NUCLEOTIDE SEQUENCE [LARGE SCALE GENOMIC DNA]</scope>
    <source>
        <strain evidence="1">NIOZ-UU27</strain>
    </source>
</reference>